<keyword evidence="1" id="KW-1133">Transmembrane helix</keyword>
<gene>
    <name evidence="2" type="ORF">GSPATT00036850001</name>
</gene>
<name>A0CBA0_PARTE</name>
<dbReference type="EMBL" id="CT868057">
    <property type="protein sequence ID" value="CAK68067.1"/>
    <property type="molecule type" value="Genomic_DNA"/>
</dbReference>
<feature type="transmembrane region" description="Helical" evidence="1">
    <location>
        <begin position="41"/>
        <end position="63"/>
    </location>
</feature>
<dbReference type="InParanoid" id="A0CBA0"/>
<keyword evidence="1" id="KW-0472">Membrane</keyword>
<proteinExistence type="predicted"/>
<dbReference type="GeneID" id="5021259"/>
<keyword evidence="1" id="KW-0812">Transmembrane</keyword>
<dbReference type="KEGG" id="ptm:GSPATT00036850001"/>
<sequence>MIIIIYNPSYKIEYENNLIHPTFQDLDNIGIQYPTILMSYYVSQILNIINYLTLILLLLNFLVESNYQGKNNITILIYKKDHKIFLLKLQIIQFLQIALKTINDMLQYILMADIKLKLGDLFFTNSNQLKLKQHHNNYQIYYIYFQAWSFNYSQNQK</sequence>
<reference evidence="2 3" key="1">
    <citation type="journal article" date="2006" name="Nature">
        <title>Global trends of whole-genome duplications revealed by the ciliate Paramecium tetraurelia.</title>
        <authorList>
            <consortium name="Genoscope"/>
            <person name="Aury J.-M."/>
            <person name="Jaillon O."/>
            <person name="Duret L."/>
            <person name="Noel B."/>
            <person name="Jubin C."/>
            <person name="Porcel B.M."/>
            <person name="Segurens B."/>
            <person name="Daubin V."/>
            <person name="Anthouard V."/>
            <person name="Aiach N."/>
            <person name="Arnaiz O."/>
            <person name="Billaut A."/>
            <person name="Beisson J."/>
            <person name="Blanc I."/>
            <person name="Bouhouche K."/>
            <person name="Camara F."/>
            <person name="Duharcourt S."/>
            <person name="Guigo R."/>
            <person name="Gogendeau D."/>
            <person name="Katinka M."/>
            <person name="Keller A.-M."/>
            <person name="Kissmehl R."/>
            <person name="Klotz C."/>
            <person name="Koll F."/>
            <person name="Le Moue A."/>
            <person name="Lepere C."/>
            <person name="Malinsky S."/>
            <person name="Nowacki M."/>
            <person name="Nowak J.K."/>
            <person name="Plattner H."/>
            <person name="Poulain J."/>
            <person name="Ruiz F."/>
            <person name="Serrano V."/>
            <person name="Zagulski M."/>
            <person name="Dessen P."/>
            <person name="Betermier M."/>
            <person name="Weissenbach J."/>
            <person name="Scarpelli C."/>
            <person name="Schachter V."/>
            <person name="Sperling L."/>
            <person name="Meyer E."/>
            <person name="Cohen J."/>
            <person name="Wincker P."/>
        </authorList>
    </citation>
    <scope>NUCLEOTIDE SEQUENCE [LARGE SCALE GENOMIC DNA]</scope>
    <source>
        <strain evidence="2 3">Stock d4-2</strain>
    </source>
</reference>
<evidence type="ECO:0000313" key="2">
    <source>
        <dbReference type="EMBL" id="CAK68067.1"/>
    </source>
</evidence>
<dbReference type="RefSeq" id="XP_001435464.1">
    <property type="nucleotide sequence ID" value="XM_001435427.2"/>
</dbReference>
<dbReference type="AlphaFoldDB" id="A0CBA0"/>
<protein>
    <recommendedName>
        <fullName evidence="4">Transmembrane protein</fullName>
    </recommendedName>
</protein>
<evidence type="ECO:0008006" key="4">
    <source>
        <dbReference type="Google" id="ProtNLM"/>
    </source>
</evidence>
<dbReference type="HOGENOM" id="CLU_1681308_0_0_1"/>
<keyword evidence="3" id="KW-1185">Reference proteome</keyword>
<evidence type="ECO:0000313" key="3">
    <source>
        <dbReference type="Proteomes" id="UP000000600"/>
    </source>
</evidence>
<organism evidence="2 3">
    <name type="scientific">Paramecium tetraurelia</name>
    <dbReference type="NCBI Taxonomy" id="5888"/>
    <lineage>
        <taxon>Eukaryota</taxon>
        <taxon>Sar</taxon>
        <taxon>Alveolata</taxon>
        <taxon>Ciliophora</taxon>
        <taxon>Intramacronucleata</taxon>
        <taxon>Oligohymenophorea</taxon>
        <taxon>Peniculida</taxon>
        <taxon>Parameciidae</taxon>
        <taxon>Paramecium</taxon>
    </lineage>
</organism>
<accession>A0CBA0</accession>
<evidence type="ECO:0000256" key="1">
    <source>
        <dbReference type="SAM" id="Phobius"/>
    </source>
</evidence>
<dbReference type="Proteomes" id="UP000000600">
    <property type="component" value="Unassembled WGS sequence"/>
</dbReference>